<comment type="similarity">
    <text evidence="1">Belongs to the glycosyl hydrolase 13 family.</text>
</comment>
<dbReference type="EMBL" id="CP089982">
    <property type="protein sequence ID" value="WXA90461.1"/>
    <property type="molecule type" value="Genomic_DNA"/>
</dbReference>
<dbReference type="PANTHER" id="PTHR10357">
    <property type="entry name" value="ALPHA-AMYLASE FAMILY MEMBER"/>
    <property type="match status" value="1"/>
</dbReference>
<dbReference type="PANTHER" id="PTHR10357:SF179">
    <property type="entry name" value="NEUTRAL AND BASIC AMINO ACID TRANSPORT PROTEIN RBAT"/>
    <property type="match status" value="1"/>
</dbReference>
<feature type="domain" description="Glycosyl hydrolase family 13 catalytic" evidence="2">
    <location>
        <begin position="17"/>
        <end position="393"/>
    </location>
</feature>
<sequence>MPCDTGHDWWRSAVIYQVYPRSFADSNGDGVGDLPGITSRLPYLADLGVDAIWLSPFYPSAHEDGGYDIIDFRDVDPLFGNLDDFDALVARAKRLGLRVLVDLVPNHTSRHHPWFLESRASRTAARRNWYIWADPAKDGGPPNNWRAVTGGSAWTLDEATGQYYMHSFFAAQPDLNWRNPNVREAMAEIMRFWLDRGIDGFRVDMIDYLLKDEALRDEPVDDKGWYDHPLAKYQLNQWGVVDIMRGLRRVVDGYPGARILLGEVESRLPIDVLVRYYGTAGQLDVLHLPFNFWLLFLPWQSAALERFITDYDAAVPEGAVPNWVLGNHDVPRPATRLGVAQARAAMVLLLTLRGAPVVYYGDELGMPNVPIPPERIQDPWSAALPGGGRDPARTPMRWNGGPTAGFCPEHAVPWLPVGDGLETVNVEDQRQDPRSMLALTKALLTLRRARPALRDGSLRCIQGPPGIIAFSRVLHEERFLVALNTTDGTLDMPLPPGTVGVVRLSSAMDRTGTCSALRLRAHEACVLEWVHRS</sequence>
<evidence type="ECO:0000313" key="4">
    <source>
        <dbReference type="Proteomes" id="UP001379533"/>
    </source>
</evidence>
<organism evidence="3 4">
    <name type="scientific">Pendulispora brunnea</name>
    <dbReference type="NCBI Taxonomy" id="2905690"/>
    <lineage>
        <taxon>Bacteria</taxon>
        <taxon>Pseudomonadati</taxon>
        <taxon>Myxococcota</taxon>
        <taxon>Myxococcia</taxon>
        <taxon>Myxococcales</taxon>
        <taxon>Sorangiineae</taxon>
        <taxon>Pendulisporaceae</taxon>
        <taxon>Pendulispora</taxon>
    </lineage>
</organism>
<name>A0ABZ2JVQ5_9BACT</name>
<dbReference type="InterPro" id="IPR045857">
    <property type="entry name" value="O16G_dom_2"/>
</dbReference>
<dbReference type="Gene3D" id="3.20.20.80">
    <property type="entry name" value="Glycosidases"/>
    <property type="match status" value="1"/>
</dbReference>
<dbReference type="RefSeq" id="WP_394841075.1">
    <property type="nucleotide sequence ID" value="NZ_CP089982.1"/>
</dbReference>
<dbReference type="Proteomes" id="UP001379533">
    <property type="component" value="Chromosome"/>
</dbReference>
<dbReference type="SUPFAM" id="SSF51011">
    <property type="entry name" value="Glycosyl hydrolase domain"/>
    <property type="match status" value="1"/>
</dbReference>
<keyword evidence="4" id="KW-1185">Reference proteome</keyword>
<protein>
    <submittedName>
        <fullName evidence="3">DUF3459 domain-containing protein</fullName>
    </submittedName>
</protein>
<evidence type="ECO:0000259" key="2">
    <source>
        <dbReference type="SMART" id="SM00642"/>
    </source>
</evidence>
<dbReference type="SMART" id="SM00642">
    <property type="entry name" value="Aamy"/>
    <property type="match status" value="1"/>
</dbReference>
<dbReference type="Gene3D" id="2.60.40.1180">
    <property type="entry name" value="Golgi alpha-mannosidase II"/>
    <property type="match status" value="1"/>
</dbReference>
<evidence type="ECO:0000313" key="3">
    <source>
        <dbReference type="EMBL" id="WXA90461.1"/>
    </source>
</evidence>
<dbReference type="InterPro" id="IPR013780">
    <property type="entry name" value="Glyco_hydro_b"/>
</dbReference>
<dbReference type="SUPFAM" id="SSF51445">
    <property type="entry name" value="(Trans)glycosidases"/>
    <property type="match status" value="1"/>
</dbReference>
<gene>
    <name evidence="3" type="ORF">LZC95_28865</name>
</gene>
<evidence type="ECO:0000256" key="1">
    <source>
        <dbReference type="ARBA" id="ARBA00008061"/>
    </source>
</evidence>
<proteinExistence type="inferred from homology"/>
<dbReference type="Pfam" id="PF00128">
    <property type="entry name" value="Alpha-amylase"/>
    <property type="match status" value="1"/>
</dbReference>
<dbReference type="InterPro" id="IPR017853">
    <property type="entry name" value="GH"/>
</dbReference>
<dbReference type="Gene3D" id="3.90.400.10">
    <property type="entry name" value="Oligo-1,6-glucosidase, Domain 2"/>
    <property type="match status" value="1"/>
</dbReference>
<reference evidence="3 4" key="1">
    <citation type="submission" date="2021-12" db="EMBL/GenBank/DDBJ databases">
        <title>Discovery of the Pendulisporaceae a myxobacterial family with distinct sporulation behavior and unique specialized metabolism.</title>
        <authorList>
            <person name="Garcia R."/>
            <person name="Popoff A."/>
            <person name="Bader C.D."/>
            <person name="Loehr J."/>
            <person name="Walesch S."/>
            <person name="Walt C."/>
            <person name="Boldt J."/>
            <person name="Bunk B."/>
            <person name="Haeckl F.J.F.P.J."/>
            <person name="Gunesch A.P."/>
            <person name="Birkelbach J."/>
            <person name="Nuebel U."/>
            <person name="Pietschmann T."/>
            <person name="Bach T."/>
            <person name="Mueller R."/>
        </authorList>
    </citation>
    <scope>NUCLEOTIDE SEQUENCE [LARGE SCALE GENOMIC DNA]</scope>
    <source>
        <strain evidence="3 4">MSr12523</strain>
    </source>
</reference>
<accession>A0ABZ2JVQ5</accession>
<dbReference type="InterPro" id="IPR006047">
    <property type="entry name" value="GH13_cat_dom"/>
</dbReference>